<gene>
    <name evidence="2" type="ORF">QE152_g6668</name>
</gene>
<organism evidence="2 3">
    <name type="scientific">Popillia japonica</name>
    <name type="common">Japanese beetle</name>
    <dbReference type="NCBI Taxonomy" id="7064"/>
    <lineage>
        <taxon>Eukaryota</taxon>
        <taxon>Metazoa</taxon>
        <taxon>Ecdysozoa</taxon>
        <taxon>Arthropoda</taxon>
        <taxon>Hexapoda</taxon>
        <taxon>Insecta</taxon>
        <taxon>Pterygota</taxon>
        <taxon>Neoptera</taxon>
        <taxon>Endopterygota</taxon>
        <taxon>Coleoptera</taxon>
        <taxon>Polyphaga</taxon>
        <taxon>Scarabaeiformia</taxon>
        <taxon>Scarabaeidae</taxon>
        <taxon>Rutelinae</taxon>
        <taxon>Popillia</taxon>
    </lineage>
</organism>
<dbReference type="InterPro" id="IPR029526">
    <property type="entry name" value="PGBD"/>
</dbReference>
<dbReference type="PANTHER" id="PTHR46599">
    <property type="entry name" value="PIGGYBAC TRANSPOSABLE ELEMENT-DERIVED PROTEIN 4"/>
    <property type="match status" value="1"/>
</dbReference>
<evidence type="ECO:0000313" key="3">
    <source>
        <dbReference type="Proteomes" id="UP001458880"/>
    </source>
</evidence>
<protein>
    <submittedName>
        <fullName evidence="2">Transposase IS4</fullName>
    </submittedName>
</protein>
<sequence length="260" mass="30086">MKTKDGKIEDDPRLIANIWKDYYHDILNGKEETHTNQTEDTLTEEEENEVKCPTETEVQEEIRSLRNNKAPGLAAWMGLVKVPTMADCWSTDPLLNFRFPRSVFSRNPFEILRRTIHFADNNQAIAGDKLLKNYKDLYATEEYAQATHIISKCMQAKKMPNVTPEDIVTFVTQDIIGVGRTLVTDNWCTSLPLAKRMLDSDTHLIGTIRKNRKGLPKDVDKKLKKEEVAAMENKDGITVLKWKDQRDVYLYCLQSMMMKW</sequence>
<proteinExistence type="predicted"/>
<accession>A0AAW1MDT4</accession>
<evidence type="ECO:0000313" key="2">
    <source>
        <dbReference type="EMBL" id="KAK9745739.1"/>
    </source>
</evidence>
<dbReference type="AlphaFoldDB" id="A0AAW1MDT4"/>
<dbReference type="PANTHER" id="PTHR46599:SF3">
    <property type="entry name" value="PIGGYBAC TRANSPOSABLE ELEMENT-DERIVED PROTEIN 4"/>
    <property type="match status" value="1"/>
</dbReference>
<evidence type="ECO:0000259" key="1">
    <source>
        <dbReference type="Pfam" id="PF13843"/>
    </source>
</evidence>
<keyword evidence="3" id="KW-1185">Reference proteome</keyword>
<reference evidence="2 3" key="1">
    <citation type="journal article" date="2024" name="BMC Genomics">
        <title>De novo assembly and annotation of Popillia japonica's genome with initial clues to its potential as an invasive pest.</title>
        <authorList>
            <person name="Cucini C."/>
            <person name="Boschi S."/>
            <person name="Funari R."/>
            <person name="Cardaioli E."/>
            <person name="Iannotti N."/>
            <person name="Marturano G."/>
            <person name="Paoli F."/>
            <person name="Bruttini M."/>
            <person name="Carapelli A."/>
            <person name="Frati F."/>
            <person name="Nardi F."/>
        </authorList>
    </citation>
    <scope>NUCLEOTIDE SEQUENCE [LARGE SCALE GENOMIC DNA]</scope>
    <source>
        <strain evidence="2">DMR45628</strain>
    </source>
</reference>
<feature type="domain" description="PiggyBac transposable element-derived protein" evidence="1">
    <location>
        <begin position="163"/>
        <end position="249"/>
    </location>
</feature>
<dbReference type="Pfam" id="PF13843">
    <property type="entry name" value="DDE_Tnp_1_7"/>
    <property type="match status" value="2"/>
</dbReference>
<dbReference type="EMBL" id="JASPKY010000046">
    <property type="protein sequence ID" value="KAK9745739.1"/>
    <property type="molecule type" value="Genomic_DNA"/>
</dbReference>
<feature type="domain" description="PiggyBac transposable element-derived protein" evidence="1">
    <location>
        <begin position="72"/>
        <end position="132"/>
    </location>
</feature>
<comment type="caution">
    <text evidence="2">The sequence shown here is derived from an EMBL/GenBank/DDBJ whole genome shotgun (WGS) entry which is preliminary data.</text>
</comment>
<dbReference type="Proteomes" id="UP001458880">
    <property type="component" value="Unassembled WGS sequence"/>
</dbReference>
<name>A0AAW1MDT4_POPJA</name>